<dbReference type="GO" id="GO:0009507">
    <property type="term" value="C:chloroplast"/>
    <property type="evidence" value="ECO:0007669"/>
    <property type="project" value="InterPro"/>
</dbReference>
<keyword evidence="2" id="KW-1185">Reference proteome</keyword>
<gene>
    <name evidence="1" type="ORF">HYC85_003373</name>
</gene>
<evidence type="ECO:0000313" key="1">
    <source>
        <dbReference type="EMBL" id="KAF5962164.1"/>
    </source>
</evidence>
<dbReference type="InterPro" id="IPR034569">
    <property type="entry name" value="PNSB5"/>
</dbReference>
<dbReference type="EMBL" id="JACBKZ010000001">
    <property type="protein sequence ID" value="KAF5962164.1"/>
    <property type="molecule type" value="Genomic_DNA"/>
</dbReference>
<reference evidence="2" key="1">
    <citation type="journal article" date="2020" name="Nat. Commun.">
        <title>Genome assembly of wild tea tree DASZ reveals pedigree and selection history of tea varieties.</title>
        <authorList>
            <person name="Zhang W."/>
            <person name="Zhang Y."/>
            <person name="Qiu H."/>
            <person name="Guo Y."/>
            <person name="Wan H."/>
            <person name="Zhang X."/>
            <person name="Scossa F."/>
            <person name="Alseekh S."/>
            <person name="Zhang Q."/>
            <person name="Wang P."/>
            <person name="Xu L."/>
            <person name="Schmidt M.H."/>
            <person name="Jia X."/>
            <person name="Li D."/>
            <person name="Zhu A."/>
            <person name="Guo F."/>
            <person name="Chen W."/>
            <person name="Ni D."/>
            <person name="Usadel B."/>
            <person name="Fernie A.R."/>
            <person name="Wen W."/>
        </authorList>
    </citation>
    <scope>NUCLEOTIDE SEQUENCE [LARGE SCALE GENOMIC DNA]</scope>
    <source>
        <strain evidence="2">cv. G240</strain>
    </source>
</reference>
<dbReference type="GO" id="GO:0006979">
    <property type="term" value="P:response to oxidative stress"/>
    <property type="evidence" value="ECO:0007669"/>
    <property type="project" value="InterPro"/>
</dbReference>
<dbReference type="PANTHER" id="PTHR36399">
    <property type="entry name" value="PHOTOSYNTHETIC NDH SUBUNIT OF SUBCOMPLEX B 5, CHLOROPLASTIC"/>
    <property type="match status" value="1"/>
</dbReference>
<protein>
    <recommendedName>
        <fullName evidence="3">Photosynthetic NDH subunit of subcomplex B 5, chloroplastic</fullName>
    </recommendedName>
</protein>
<comment type="caution">
    <text evidence="1">The sequence shown here is derived from an EMBL/GenBank/DDBJ whole genome shotgun (WGS) entry which is preliminary data.</text>
</comment>
<evidence type="ECO:0008006" key="3">
    <source>
        <dbReference type="Google" id="ProtNLM"/>
    </source>
</evidence>
<dbReference type="Proteomes" id="UP000593564">
    <property type="component" value="Unassembled WGS sequence"/>
</dbReference>
<name>A0A7J7ICN6_CAMSI</name>
<sequence>MKMAGSTALSVLSVSANSIPKIGSSKTDPCETRVRVPIQRNPGSISFRFSTKIPSRSGSTTRLNAAGLSEIEPDLNEDPKDRWATNGVSAEEFVYGKWDDHHTYQEGQEEGPPFLTEIYISGTFWGLVAEEYEAMGPPTGFQGLISWLFLPAIAAGMYFHAPGEYLYIGAALFTVIFCIIEIDKPSEPHNFEPQIYNMERGARDKLIADYNTMDLWEFNEKYGDLWDFTVKKDDIMKR</sequence>
<proteinExistence type="predicted"/>
<dbReference type="PANTHER" id="PTHR36399:SF1">
    <property type="entry name" value="PHOTOSYNTHETIC NDH SUBUNIT OF SUBCOMPLEX B 5, CHLOROPLASTIC"/>
    <property type="match status" value="1"/>
</dbReference>
<organism evidence="1 2">
    <name type="scientific">Camellia sinensis</name>
    <name type="common">Tea plant</name>
    <name type="synonym">Thea sinensis</name>
    <dbReference type="NCBI Taxonomy" id="4442"/>
    <lineage>
        <taxon>Eukaryota</taxon>
        <taxon>Viridiplantae</taxon>
        <taxon>Streptophyta</taxon>
        <taxon>Embryophyta</taxon>
        <taxon>Tracheophyta</taxon>
        <taxon>Spermatophyta</taxon>
        <taxon>Magnoliopsida</taxon>
        <taxon>eudicotyledons</taxon>
        <taxon>Gunneridae</taxon>
        <taxon>Pentapetalae</taxon>
        <taxon>asterids</taxon>
        <taxon>Ericales</taxon>
        <taxon>Theaceae</taxon>
        <taxon>Camellia</taxon>
    </lineage>
</organism>
<accession>A0A7J7ICN6</accession>
<evidence type="ECO:0000313" key="2">
    <source>
        <dbReference type="Proteomes" id="UP000593564"/>
    </source>
</evidence>
<dbReference type="AlphaFoldDB" id="A0A7J7ICN6"/>
<reference evidence="1 2" key="2">
    <citation type="submission" date="2020-07" db="EMBL/GenBank/DDBJ databases">
        <title>Genome assembly of wild tea tree DASZ reveals pedigree and selection history of tea varieties.</title>
        <authorList>
            <person name="Zhang W."/>
        </authorList>
    </citation>
    <scope>NUCLEOTIDE SEQUENCE [LARGE SCALE GENOMIC DNA]</scope>
    <source>
        <strain evidence="2">cv. G240</strain>
        <tissue evidence="1">Leaf</tissue>
    </source>
</reference>